<organism evidence="6 7">
    <name type="scientific">Euroglyphus maynei</name>
    <name type="common">Mayne's house dust mite</name>
    <dbReference type="NCBI Taxonomy" id="6958"/>
    <lineage>
        <taxon>Eukaryota</taxon>
        <taxon>Metazoa</taxon>
        <taxon>Ecdysozoa</taxon>
        <taxon>Arthropoda</taxon>
        <taxon>Chelicerata</taxon>
        <taxon>Arachnida</taxon>
        <taxon>Acari</taxon>
        <taxon>Acariformes</taxon>
        <taxon>Sarcoptiformes</taxon>
        <taxon>Astigmata</taxon>
        <taxon>Psoroptidia</taxon>
        <taxon>Analgoidea</taxon>
        <taxon>Pyroglyphidae</taxon>
        <taxon>Pyroglyphinae</taxon>
        <taxon>Euroglyphus</taxon>
    </lineage>
</organism>
<evidence type="ECO:0000256" key="5">
    <source>
        <dbReference type="SAM" id="MobiDB-lite"/>
    </source>
</evidence>
<name>A0A1Y3B1I3_EURMA</name>
<dbReference type="GO" id="GO:0000978">
    <property type="term" value="F:RNA polymerase II cis-regulatory region sequence-specific DNA binding"/>
    <property type="evidence" value="ECO:0007669"/>
    <property type="project" value="TreeGrafter"/>
</dbReference>
<feature type="compositionally biased region" description="Low complexity" evidence="5">
    <location>
        <begin position="17"/>
        <end position="31"/>
    </location>
</feature>
<evidence type="ECO:0000256" key="2">
    <source>
        <dbReference type="ARBA" id="ARBA00022723"/>
    </source>
</evidence>
<feature type="compositionally biased region" description="Polar residues" evidence="5">
    <location>
        <begin position="80"/>
        <end position="95"/>
    </location>
</feature>
<evidence type="ECO:0008006" key="8">
    <source>
        <dbReference type="Google" id="ProtNLM"/>
    </source>
</evidence>
<evidence type="ECO:0000256" key="1">
    <source>
        <dbReference type="ARBA" id="ARBA00004123"/>
    </source>
</evidence>
<proteinExistence type="predicted"/>
<dbReference type="PANTHER" id="PTHR45891">
    <property type="entry name" value="ZINC FINGER HOMEOBOX PROTEIN"/>
    <property type="match status" value="1"/>
</dbReference>
<comment type="caution">
    <text evidence="6">The sequence shown here is derived from an EMBL/GenBank/DDBJ whole genome shotgun (WGS) entry which is preliminary data.</text>
</comment>
<feature type="region of interest" description="Disordered" evidence="5">
    <location>
        <begin position="1"/>
        <end position="95"/>
    </location>
</feature>
<keyword evidence="3" id="KW-0677">Repeat</keyword>
<feature type="compositionally biased region" description="Polar residues" evidence="5">
    <location>
        <begin position="41"/>
        <end position="55"/>
    </location>
</feature>
<dbReference type="GO" id="GO:0000981">
    <property type="term" value="F:DNA-binding transcription factor activity, RNA polymerase II-specific"/>
    <property type="evidence" value="ECO:0007669"/>
    <property type="project" value="TreeGrafter"/>
</dbReference>
<feature type="compositionally biased region" description="Polar residues" evidence="5">
    <location>
        <begin position="1"/>
        <end position="16"/>
    </location>
</feature>
<gene>
    <name evidence="6" type="ORF">BLA29_005202</name>
</gene>
<dbReference type="Proteomes" id="UP000194236">
    <property type="component" value="Unassembled WGS sequence"/>
</dbReference>
<feature type="compositionally biased region" description="Low complexity" evidence="5">
    <location>
        <begin position="62"/>
        <end position="79"/>
    </location>
</feature>
<evidence type="ECO:0000313" key="7">
    <source>
        <dbReference type="Proteomes" id="UP000194236"/>
    </source>
</evidence>
<dbReference type="OrthoDB" id="7964682at2759"/>
<dbReference type="InterPro" id="IPR051968">
    <property type="entry name" value="ZnFinger_Homeobox_TR"/>
</dbReference>
<accession>A0A1Y3B1I3</accession>
<dbReference type="EMBL" id="MUJZ01048837">
    <property type="protein sequence ID" value="OTF74057.1"/>
    <property type="molecule type" value="Genomic_DNA"/>
</dbReference>
<sequence length="347" mass="37052">METSTVSSGNPTLLISTTNVDQTTTDNNKLSSPPPLNSSLDTGQMRSSSPFTPNSLPLHKNSSSLSPAAATTAVSPLSLNDTRLSPTKESSLSLSINNQHEQTLSASLNDDNESITSSLSDVETFNGKIVYNPDGSAYIIEGPDSDGSEMEAEISQEGSIIDARGQSPNYGSISFPQIVSAFHISRSSAAELYSSLCRTTNLSSPLSLTTSSSATAAAATNINANETKTTEVPVMHSYRVFTLSNKKSNNDDIDGSNDNENFIENFDQQEESVSSKQNAANNNNNDNNCPTVPIKPILMCFICKLSFGYTKSFVAHAIGEHHLALNDDEKRILSSKNISAIIQGVEP</sequence>
<dbReference type="GO" id="GO:0005634">
    <property type="term" value="C:nucleus"/>
    <property type="evidence" value="ECO:0007669"/>
    <property type="project" value="UniProtKB-SubCell"/>
</dbReference>
<dbReference type="PANTHER" id="PTHR45891:SF3">
    <property type="entry name" value="ZINC FINGER PROTEIN 2"/>
    <property type="match status" value="1"/>
</dbReference>
<keyword evidence="2" id="KW-0479">Metal-binding</keyword>
<dbReference type="GO" id="GO:0046872">
    <property type="term" value="F:metal ion binding"/>
    <property type="evidence" value="ECO:0007669"/>
    <property type="project" value="UniProtKB-KW"/>
</dbReference>
<dbReference type="AlphaFoldDB" id="A0A1Y3B1I3"/>
<keyword evidence="7" id="KW-1185">Reference proteome</keyword>
<evidence type="ECO:0000256" key="3">
    <source>
        <dbReference type="ARBA" id="ARBA00022737"/>
    </source>
</evidence>
<evidence type="ECO:0000313" key="6">
    <source>
        <dbReference type="EMBL" id="OTF74057.1"/>
    </source>
</evidence>
<keyword evidence="4" id="KW-0862">Zinc</keyword>
<reference evidence="6 7" key="1">
    <citation type="submission" date="2017-03" db="EMBL/GenBank/DDBJ databases">
        <title>Genome Survey of Euroglyphus maynei.</title>
        <authorList>
            <person name="Arlian L.G."/>
            <person name="Morgan M.S."/>
            <person name="Rider S.D."/>
        </authorList>
    </citation>
    <scope>NUCLEOTIDE SEQUENCE [LARGE SCALE GENOMIC DNA]</scope>
    <source>
        <strain evidence="6">Arlian Lab</strain>
        <tissue evidence="6">Whole body</tissue>
    </source>
</reference>
<evidence type="ECO:0000256" key="4">
    <source>
        <dbReference type="ARBA" id="ARBA00022833"/>
    </source>
</evidence>
<protein>
    <recommendedName>
        <fullName evidence="8">C2H2-type domain-containing protein</fullName>
    </recommendedName>
</protein>
<comment type="subcellular location">
    <subcellularLocation>
        <location evidence="1">Nucleus</location>
    </subcellularLocation>
</comment>